<dbReference type="EMBL" id="KF901202">
    <property type="protein sequence ID" value="AIF22040.1"/>
    <property type="molecule type" value="Genomic_DNA"/>
</dbReference>
<reference evidence="1" key="1">
    <citation type="journal article" date="2014" name="Genome Biol. Evol.">
        <title>Pangenome evidence for extensive interdomain horizontal transfer affecting lineage core and shell genes in uncultured planktonic thaumarchaeota and euryarchaeota.</title>
        <authorList>
            <person name="Deschamps P."/>
            <person name="Zivanovic Y."/>
            <person name="Moreira D."/>
            <person name="Rodriguez-Valera F."/>
            <person name="Lopez-Garcia P."/>
        </authorList>
    </citation>
    <scope>NUCLEOTIDE SEQUENCE</scope>
</reference>
<accession>A0A075I2L3</accession>
<evidence type="ECO:0000313" key="1">
    <source>
        <dbReference type="EMBL" id="AIF22040.1"/>
    </source>
</evidence>
<protein>
    <submittedName>
        <fullName evidence="1">Uncharacterized protein</fullName>
    </submittedName>
</protein>
<proteinExistence type="predicted"/>
<sequence>MKGFAVPLLGFIFVALITSHIPFSAGDASADTMVVSEDKDKLNNIPTHDSKYKIYLHVLIRNAQGELIGIADTGEKSRLVSGPQYLSHEITDEIFDMLNVKKEIITVDNIKYEKIQISDSYEQTMTTTTYFNQYLFEMNDREPSATWMLTVCGELVQKLGYDCVNIFQCYTSLVYLEVGDIITSHWTILRETN</sequence>
<organism evidence="1">
    <name type="scientific">uncultured marine thaumarchaeote SAT1000_07_E02</name>
    <dbReference type="NCBI Taxonomy" id="1456363"/>
    <lineage>
        <taxon>Archaea</taxon>
        <taxon>Nitrososphaerota</taxon>
        <taxon>environmental samples</taxon>
    </lineage>
</organism>
<name>A0A075I2L3_9ARCH</name>
<dbReference type="AlphaFoldDB" id="A0A075I2L3"/>